<dbReference type="Proteomes" id="UP000800041">
    <property type="component" value="Unassembled WGS sequence"/>
</dbReference>
<feature type="compositionally biased region" description="Low complexity" evidence="1">
    <location>
        <begin position="31"/>
        <end position="52"/>
    </location>
</feature>
<feature type="compositionally biased region" description="Basic and acidic residues" evidence="1">
    <location>
        <begin position="91"/>
        <end position="111"/>
    </location>
</feature>
<sequence length="158" mass="16447">MPPTSLPTRSIMAYTHRLRHTCPPGTRISHPTSQRNTTTQTSSLSTSSYLSYPRKDSQDKDSLVPESNEYSKSGSDAAAASEDPQAAFGRDTTRPEEEMGKAKGEGGEKPLDVSPGNPDVSHARGGTEGGAESSTHGKDRERTSGGGSAPKAGGGKSG</sequence>
<dbReference type="PANTHER" id="PTHR42090">
    <property type="match status" value="1"/>
</dbReference>
<evidence type="ECO:0000256" key="1">
    <source>
        <dbReference type="SAM" id="MobiDB-lite"/>
    </source>
</evidence>
<proteinExistence type="predicted"/>
<dbReference type="EMBL" id="ML977165">
    <property type="protein sequence ID" value="KAF1984908.1"/>
    <property type="molecule type" value="Genomic_DNA"/>
</dbReference>
<protein>
    <submittedName>
        <fullName evidence="2">Uncharacterized protein</fullName>
    </submittedName>
</protein>
<evidence type="ECO:0000313" key="2">
    <source>
        <dbReference type="EMBL" id="KAF1984908.1"/>
    </source>
</evidence>
<accession>A0A6G1GVZ1</accession>
<keyword evidence="3" id="KW-1185">Reference proteome</keyword>
<feature type="compositionally biased region" description="Low complexity" evidence="1">
    <location>
        <begin position="75"/>
        <end position="87"/>
    </location>
</feature>
<gene>
    <name evidence="2" type="ORF">K402DRAFT_395282</name>
</gene>
<reference evidence="2" key="1">
    <citation type="journal article" date="2020" name="Stud. Mycol.">
        <title>101 Dothideomycetes genomes: a test case for predicting lifestyles and emergence of pathogens.</title>
        <authorList>
            <person name="Haridas S."/>
            <person name="Albert R."/>
            <person name="Binder M."/>
            <person name="Bloem J."/>
            <person name="Labutti K."/>
            <person name="Salamov A."/>
            <person name="Andreopoulos B."/>
            <person name="Baker S."/>
            <person name="Barry K."/>
            <person name="Bills G."/>
            <person name="Bluhm B."/>
            <person name="Cannon C."/>
            <person name="Castanera R."/>
            <person name="Culley D."/>
            <person name="Daum C."/>
            <person name="Ezra D."/>
            <person name="Gonzalez J."/>
            <person name="Henrissat B."/>
            <person name="Kuo A."/>
            <person name="Liang C."/>
            <person name="Lipzen A."/>
            <person name="Lutzoni F."/>
            <person name="Magnuson J."/>
            <person name="Mondo S."/>
            <person name="Nolan M."/>
            <person name="Ohm R."/>
            <person name="Pangilinan J."/>
            <person name="Park H.-J."/>
            <person name="Ramirez L."/>
            <person name="Alfaro M."/>
            <person name="Sun H."/>
            <person name="Tritt A."/>
            <person name="Yoshinaga Y."/>
            <person name="Zwiers L.-H."/>
            <person name="Turgeon B."/>
            <person name="Goodwin S."/>
            <person name="Spatafora J."/>
            <person name="Crous P."/>
            <person name="Grigoriev I."/>
        </authorList>
    </citation>
    <scope>NUCLEOTIDE SEQUENCE</scope>
    <source>
        <strain evidence="2">CBS 113979</strain>
    </source>
</reference>
<dbReference type="OrthoDB" id="4220319at2759"/>
<feature type="region of interest" description="Disordered" evidence="1">
    <location>
        <begin position="19"/>
        <end position="158"/>
    </location>
</feature>
<evidence type="ECO:0000313" key="3">
    <source>
        <dbReference type="Proteomes" id="UP000800041"/>
    </source>
</evidence>
<organism evidence="2 3">
    <name type="scientific">Aulographum hederae CBS 113979</name>
    <dbReference type="NCBI Taxonomy" id="1176131"/>
    <lineage>
        <taxon>Eukaryota</taxon>
        <taxon>Fungi</taxon>
        <taxon>Dikarya</taxon>
        <taxon>Ascomycota</taxon>
        <taxon>Pezizomycotina</taxon>
        <taxon>Dothideomycetes</taxon>
        <taxon>Pleosporomycetidae</taxon>
        <taxon>Aulographales</taxon>
        <taxon>Aulographaceae</taxon>
    </lineage>
</organism>
<dbReference type="AlphaFoldDB" id="A0A6G1GVZ1"/>
<feature type="compositionally biased region" description="Basic and acidic residues" evidence="1">
    <location>
        <begin position="53"/>
        <end position="63"/>
    </location>
</feature>
<feature type="compositionally biased region" description="Gly residues" evidence="1">
    <location>
        <begin position="144"/>
        <end position="158"/>
    </location>
</feature>
<name>A0A6G1GVZ1_9PEZI</name>
<dbReference type="PANTHER" id="PTHR42090:SF1">
    <property type="match status" value="1"/>
</dbReference>